<dbReference type="Gene3D" id="2.60.120.620">
    <property type="entry name" value="q2cbj1_9rhob like domain"/>
    <property type="match status" value="2"/>
</dbReference>
<feature type="transmembrane region" description="Helical" evidence="3">
    <location>
        <begin position="531"/>
        <end position="555"/>
    </location>
</feature>
<sequence length="1229" mass="137834">MATTTTTVIEQTTAPIKAVNDGRMKMDGNDPAYGDWRDELLRDGYAIIKGAIPKERADSYADKMYALLESFGLGFDRNDPTTVHPDKLPVINEKGMLMAYGACHEDFVWDIRSEPDVVGAFEKVYNTEDLIVSFDVINYGFANRANLPANKPWPHQDQDPEKPGFRCLQGLVNLHPCGPDDGGLIVCKGSHNLSAQFHEELKDEPRIPAWTKEWYGFTDRGMEWLKEHGGEWHKVCADPGDLIVWDSRTAHYNVPVKSNVDRMAVYTCFMPVTDATQEDLLRKKAAYESRLGTTHWPNARHTGSNTATRNGKPDHVVRERPLNDRVLSQRAFRLTGIPYIETDNKVTEERVESASDFPHKPQLEGGDFKANVQLADGDVTYLIPTPSSDPRDPLNLSSLRKWIITMTCATFASVGLVQVSGLGALLGEFIPEYAAEGRGYEDISHLMTYPSLFMGLGNLIGMPLALAIGRRPVFLGSCALSVLASILCGFQKGYTSHLVARMVLGLAAGQSEALCPLMVQETHFLHERARCLMWFTLWQSTLSAVYSLLTSYIAAGIGSSGWYFLGGGFSAVTFLFAVFMVPETKYDRPLAAYQGHTAQVSHFVSSSGPGVDDTTGIYTEMLTRKTTTEPRQLDLVNFKPRTLASDLRLLTQKPDWKEGWQCCTGMAIVTFFPDMMWALLLNGLTIGVNIALGTTYGEILQHAPYNWSSSVVSFALTGQIVVAFLALPLLGRGSDWVIRFFARRNGGIHRPEYRLIPLIIPVIVGTLASVIYGQAAEHPNRYHWFAIVFSLNAYYFAFVGANQVGITYALDAYPTRSGPVLVIICAMRGVISFGTSYGVTPFINSLGYDGAFGIYGALTAGLGAIGILVFIWGTQIRALVAKWAVANHFRIVARIPRLFAPNTVKMAKDLLTPKSNYGDWRDFFFEHGYAIFKNAITPERAEYYKSKQIDWLKSFNRGFDPENEDTWTSEHLPVSFKGGMYGSYCAPHERFAWEARMEPGVMNPFIQVWETEELLVSFDMFNITLPRQRDLKWSPWPHCDQDPKRKGLQCVQGLLNFAPNGDNDGGLILMDGSAKLFDQFFQETRVMANHEDAPPPEENYRDLFIFKEEDVKWFEKRGCRLIKPNLEPGDLVLWDSRTMHYAKHPEGNQIRHAQYVCFTPAKFADPQSLKEKADIFRSWGGTTHWPHTNIHPQGKAKRHGVIDPQEREEPLEKPVVTDRLLQLAAVKAY</sequence>
<dbReference type="PANTHER" id="PTHR31630:SF7">
    <property type="entry name" value="PHYTANOYL-COA DIOXYGENASE"/>
    <property type="match status" value="1"/>
</dbReference>
<dbReference type="AlphaFoldDB" id="A0A161VYW6"/>
<dbReference type="Proteomes" id="UP000076552">
    <property type="component" value="Unassembled WGS sequence"/>
</dbReference>
<comment type="caution">
    <text evidence="4">The sequence shown here is derived from an EMBL/GenBank/DDBJ whole genome shotgun (WGS) entry which is preliminary data.</text>
</comment>
<dbReference type="InterPro" id="IPR008775">
    <property type="entry name" value="Phytyl_CoA_dOase-like"/>
</dbReference>
<dbReference type="InterPro" id="IPR011701">
    <property type="entry name" value="MFS"/>
</dbReference>
<feature type="transmembrane region" description="Helical" evidence="3">
    <location>
        <begin position="784"/>
        <end position="808"/>
    </location>
</feature>
<organism evidence="4 5">
    <name type="scientific">Colletotrichum tofieldiae</name>
    <dbReference type="NCBI Taxonomy" id="708197"/>
    <lineage>
        <taxon>Eukaryota</taxon>
        <taxon>Fungi</taxon>
        <taxon>Dikarya</taxon>
        <taxon>Ascomycota</taxon>
        <taxon>Pezizomycotina</taxon>
        <taxon>Sordariomycetes</taxon>
        <taxon>Hypocreomycetidae</taxon>
        <taxon>Glomerellales</taxon>
        <taxon>Glomerellaceae</taxon>
        <taxon>Colletotrichum</taxon>
        <taxon>Colletotrichum spaethianum species complex</taxon>
    </lineage>
</organism>
<feature type="region of interest" description="Disordered" evidence="2">
    <location>
        <begin position="1186"/>
        <end position="1209"/>
    </location>
</feature>
<reference evidence="4 5" key="1">
    <citation type="submission" date="2015-06" db="EMBL/GenBank/DDBJ databases">
        <title>Survival trade-offs in plant roots during colonization by closely related pathogenic and mutualistic fungi.</title>
        <authorList>
            <person name="Hacquard S."/>
            <person name="Kracher B."/>
            <person name="Hiruma K."/>
            <person name="Weinman A."/>
            <person name="Muench P."/>
            <person name="Garrido Oter R."/>
            <person name="Ver Loren van Themaat E."/>
            <person name="Dallerey J.-F."/>
            <person name="Damm U."/>
            <person name="Henrissat B."/>
            <person name="Lespinet O."/>
            <person name="Thon M."/>
            <person name="Kemen E."/>
            <person name="McHardy A.C."/>
            <person name="Schulze-Lefert P."/>
            <person name="O'Connell R.J."/>
        </authorList>
    </citation>
    <scope>NUCLEOTIDE SEQUENCE [LARGE SCALE GENOMIC DNA]</scope>
    <source>
        <strain evidence="4 5">0861</strain>
    </source>
</reference>
<protein>
    <submittedName>
        <fullName evidence="4">Major facilitator superfamily transporter</fullName>
    </submittedName>
</protein>
<feature type="region of interest" description="Disordered" evidence="2">
    <location>
        <begin position="294"/>
        <end position="315"/>
    </location>
</feature>
<evidence type="ECO:0000256" key="3">
    <source>
        <dbReference type="SAM" id="Phobius"/>
    </source>
</evidence>
<dbReference type="Gene3D" id="1.20.1250.20">
    <property type="entry name" value="MFS general substrate transporter like domains"/>
    <property type="match status" value="1"/>
</dbReference>
<dbReference type="InterPro" id="IPR036259">
    <property type="entry name" value="MFS_trans_sf"/>
</dbReference>
<name>A0A161VYW6_9PEZI</name>
<evidence type="ECO:0000256" key="1">
    <source>
        <dbReference type="ARBA" id="ARBA00004141"/>
    </source>
</evidence>
<evidence type="ECO:0000313" key="4">
    <source>
        <dbReference type="EMBL" id="KZL78825.1"/>
    </source>
</evidence>
<proteinExistence type="predicted"/>
<feature type="transmembrane region" description="Helical" evidence="3">
    <location>
        <begin position="752"/>
        <end position="772"/>
    </location>
</feature>
<dbReference type="SUPFAM" id="SSF51197">
    <property type="entry name" value="Clavaminate synthase-like"/>
    <property type="match status" value="2"/>
</dbReference>
<feature type="compositionally biased region" description="Polar residues" evidence="2">
    <location>
        <begin position="294"/>
        <end position="309"/>
    </location>
</feature>
<feature type="transmembrane region" description="Helical" evidence="3">
    <location>
        <begin position="402"/>
        <end position="426"/>
    </location>
</feature>
<dbReference type="Pfam" id="PF05721">
    <property type="entry name" value="PhyH"/>
    <property type="match status" value="1"/>
</dbReference>
<feature type="transmembrane region" description="Helical" evidence="3">
    <location>
        <begin position="820"/>
        <end position="840"/>
    </location>
</feature>
<keyword evidence="3" id="KW-0472">Membrane</keyword>
<dbReference type="GO" id="GO:0016020">
    <property type="term" value="C:membrane"/>
    <property type="evidence" value="ECO:0007669"/>
    <property type="project" value="UniProtKB-SubCell"/>
</dbReference>
<dbReference type="GO" id="GO:0022857">
    <property type="term" value="F:transmembrane transporter activity"/>
    <property type="evidence" value="ECO:0007669"/>
    <property type="project" value="InterPro"/>
</dbReference>
<dbReference type="PANTHER" id="PTHR31630">
    <property type="entry name" value="PHYTANOYL-COA DIOXYGENASE-RELATED-RELATED"/>
    <property type="match status" value="1"/>
</dbReference>
<feature type="transmembrane region" description="Helical" evidence="3">
    <location>
        <begin position="446"/>
        <end position="466"/>
    </location>
</feature>
<accession>A0A161VYW6</accession>
<feature type="transmembrane region" description="Helical" evidence="3">
    <location>
        <begin position="676"/>
        <end position="699"/>
    </location>
</feature>
<evidence type="ECO:0000313" key="5">
    <source>
        <dbReference type="Proteomes" id="UP000076552"/>
    </source>
</evidence>
<evidence type="ECO:0000256" key="2">
    <source>
        <dbReference type="SAM" id="MobiDB-lite"/>
    </source>
</evidence>
<dbReference type="STRING" id="708197.A0A161VYW6"/>
<dbReference type="EMBL" id="LFIV01000001">
    <property type="protein sequence ID" value="KZL78825.1"/>
    <property type="molecule type" value="Genomic_DNA"/>
</dbReference>
<feature type="transmembrane region" description="Helical" evidence="3">
    <location>
        <begin position="561"/>
        <end position="581"/>
    </location>
</feature>
<dbReference type="Pfam" id="PF07690">
    <property type="entry name" value="MFS_1"/>
    <property type="match status" value="1"/>
</dbReference>
<keyword evidence="3" id="KW-0812">Transmembrane</keyword>
<comment type="subcellular location">
    <subcellularLocation>
        <location evidence="1">Membrane</location>
        <topology evidence="1">Multi-pass membrane protein</topology>
    </subcellularLocation>
</comment>
<feature type="transmembrane region" description="Helical" evidence="3">
    <location>
        <begin position="711"/>
        <end position="731"/>
    </location>
</feature>
<feature type="transmembrane region" description="Helical" evidence="3">
    <location>
        <begin position="852"/>
        <end position="872"/>
    </location>
</feature>
<keyword evidence="3" id="KW-1133">Transmembrane helix</keyword>
<feature type="compositionally biased region" description="Basic and acidic residues" evidence="2">
    <location>
        <begin position="1200"/>
        <end position="1209"/>
    </location>
</feature>
<keyword evidence="5" id="KW-1185">Reference proteome</keyword>
<dbReference type="SUPFAM" id="SSF103473">
    <property type="entry name" value="MFS general substrate transporter"/>
    <property type="match status" value="1"/>
</dbReference>
<gene>
    <name evidence="4" type="ORF">CT0861_12680</name>
</gene>